<proteinExistence type="predicted"/>
<organism evidence="2 3">
    <name type="scientific">Linum trigynum</name>
    <dbReference type="NCBI Taxonomy" id="586398"/>
    <lineage>
        <taxon>Eukaryota</taxon>
        <taxon>Viridiplantae</taxon>
        <taxon>Streptophyta</taxon>
        <taxon>Embryophyta</taxon>
        <taxon>Tracheophyta</taxon>
        <taxon>Spermatophyta</taxon>
        <taxon>Magnoliopsida</taxon>
        <taxon>eudicotyledons</taxon>
        <taxon>Gunneridae</taxon>
        <taxon>Pentapetalae</taxon>
        <taxon>rosids</taxon>
        <taxon>fabids</taxon>
        <taxon>Malpighiales</taxon>
        <taxon>Linaceae</taxon>
        <taxon>Linum</taxon>
    </lineage>
</organism>
<evidence type="ECO:0000313" key="2">
    <source>
        <dbReference type="EMBL" id="CAL1411139.1"/>
    </source>
</evidence>
<feature type="compositionally biased region" description="Gly residues" evidence="1">
    <location>
        <begin position="1"/>
        <end position="18"/>
    </location>
</feature>
<gene>
    <name evidence="2" type="ORF">LTRI10_LOCUS50513</name>
</gene>
<dbReference type="EMBL" id="OZ034822">
    <property type="protein sequence ID" value="CAL1411139.1"/>
    <property type="molecule type" value="Genomic_DNA"/>
</dbReference>
<protein>
    <submittedName>
        <fullName evidence="2">Uncharacterized protein</fullName>
    </submittedName>
</protein>
<dbReference type="AlphaFoldDB" id="A0AAV2GKB6"/>
<accession>A0AAV2GKB6</accession>
<keyword evidence="3" id="KW-1185">Reference proteome</keyword>
<feature type="region of interest" description="Disordered" evidence="1">
    <location>
        <begin position="1"/>
        <end position="31"/>
    </location>
</feature>
<reference evidence="2 3" key="1">
    <citation type="submission" date="2024-04" db="EMBL/GenBank/DDBJ databases">
        <authorList>
            <person name="Fracassetti M."/>
        </authorList>
    </citation>
    <scope>NUCLEOTIDE SEQUENCE [LARGE SCALE GENOMIC DNA]</scope>
</reference>
<evidence type="ECO:0000256" key="1">
    <source>
        <dbReference type="SAM" id="MobiDB-lite"/>
    </source>
</evidence>
<name>A0AAV2GKB6_9ROSI</name>
<dbReference type="Proteomes" id="UP001497516">
    <property type="component" value="Chromosome 9"/>
</dbReference>
<evidence type="ECO:0000313" key="3">
    <source>
        <dbReference type="Proteomes" id="UP001497516"/>
    </source>
</evidence>
<sequence>MNVAFGGGGGGRGGGGSAATGSTESSSEDLNAFPYEVGMMPDTGMVWTTTPQPPYGMLKKSAEVVEKEILYL</sequence>